<gene>
    <name evidence="1" type="ORF">SCABRO_02265</name>
</gene>
<accession>A0A0B0EFY4</accession>
<protein>
    <recommendedName>
        <fullName evidence="3">ApeA N-terminal domain-containing protein</fullName>
    </recommendedName>
</protein>
<proteinExistence type="predicted"/>
<dbReference type="Proteomes" id="UP000030652">
    <property type="component" value="Unassembled WGS sequence"/>
</dbReference>
<dbReference type="eggNOG" id="ENOG502Z9E4">
    <property type="taxonomic scope" value="Bacteria"/>
</dbReference>
<comment type="caution">
    <text evidence="1">The sequence shown here is derived from an EMBL/GenBank/DDBJ whole genome shotgun (WGS) entry which is preliminary data.</text>
</comment>
<evidence type="ECO:0000313" key="1">
    <source>
        <dbReference type="EMBL" id="KHE92002.1"/>
    </source>
</evidence>
<name>A0A0B0EFY4_9BACT</name>
<evidence type="ECO:0000313" key="2">
    <source>
        <dbReference type="Proteomes" id="UP000030652"/>
    </source>
</evidence>
<dbReference type="AlphaFoldDB" id="A0A0B0EFY4"/>
<reference evidence="1 2" key="1">
    <citation type="submission" date="2014-10" db="EMBL/GenBank/DDBJ databases">
        <title>Draft genome of anammox bacterium scalindua brodae, obtained using differential coverage binning of sequence data from two enrichment reactors.</title>
        <authorList>
            <person name="Speth D.R."/>
            <person name="Russ L."/>
            <person name="Kartal B."/>
            <person name="Op den Camp H.J."/>
            <person name="Dutilh B.E."/>
            <person name="Jetten M.S."/>
        </authorList>
    </citation>
    <scope>NUCLEOTIDE SEQUENCE [LARGE SCALE GENOMIC DNA]</scope>
    <source>
        <strain evidence="1">RU1</strain>
    </source>
</reference>
<sequence>MLKRLQCNLKMTDMLTVYLSDTKDLHSYYIYCALIPSDQIERSLSNPSWDFLHGGGIPGAVEYYEGGKKRVKYLRYGDDNGIEPLLIDREFSGMRDSYKEICEEFRLFHCLYHDRKLDKYIKIDNEGNEHLIAIVSTKHIQIRLKEICQFLAIKEMYLSIQFDCRERSEYSLEELEPKQDDDQCKDLMCWRHNYGADSGIGNHQSFSRLHGKRLVAPLPKSKSVFWGFAKEPEKKYVAFIIGVDKDGEEITNTSNPCVLANNFGANPNAPNYLTPVHFHKQVLDKYYQQPSKYSVEESILHCGYLWSIYIDNHHEDKVCAWLGDLGRDLSYEDQLHWRTHNILPEGGMSETYFKNQIMAQFADSNRPEHLFRQRYHDLQKVCDECLDWQLLLPLGADDAYHLQCLRIPATDEQRDFDELVLSLTKILIDSLNEKHLNKLISEKQNDRFKGSIARLEAALSTCGVEGVVNPVPFLRKLQNLRSSSATHRKGSNYRKIANDFGVESKNLRSVFSGILWQAVTVLDNFISVVRSGKIK</sequence>
<dbReference type="EMBL" id="JRYO01000158">
    <property type="protein sequence ID" value="KHE92002.1"/>
    <property type="molecule type" value="Genomic_DNA"/>
</dbReference>
<evidence type="ECO:0008006" key="3">
    <source>
        <dbReference type="Google" id="ProtNLM"/>
    </source>
</evidence>
<organism evidence="1 2">
    <name type="scientific">Candidatus Scalindua brodae</name>
    <dbReference type="NCBI Taxonomy" id="237368"/>
    <lineage>
        <taxon>Bacteria</taxon>
        <taxon>Pseudomonadati</taxon>
        <taxon>Planctomycetota</taxon>
        <taxon>Candidatus Brocadiia</taxon>
        <taxon>Candidatus Brocadiales</taxon>
        <taxon>Candidatus Scalinduaceae</taxon>
        <taxon>Candidatus Scalindua</taxon>
    </lineage>
</organism>